<keyword evidence="8" id="KW-1185">Reference proteome</keyword>
<dbReference type="Gene3D" id="3.90.550.10">
    <property type="entry name" value="Spore Coat Polysaccharide Biosynthesis Protein SpsA, Chain A"/>
    <property type="match status" value="1"/>
</dbReference>
<evidence type="ECO:0000259" key="6">
    <source>
        <dbReference type="Pfam" id="PF00483"/>
    </source>
</evidence>
<organism evidence="7 8">
    <name type="scientific">Enteroscipio rubneri</name>
    <dbReference type="NCBI Taxonomy" id="2070686"/>
    <lineage>
        <taxon>Bacteria</taxon>
        <taxon>Bacillati</taxon>
        <taxon>Actinomycetota</taxon>
        <taxon>Coriobacteriia</taxon>
        <taxon>Eggerthellales</taxon>
        <taxon>Eggerthellaceae</taxon>
        <taxon>Enteroscipio</taxon>
    </lineage>
</organism>
<reference evidence="8" key="1">
    <citation type="submission" date="2018-01" db="EMBL/GenBank/DDBJ databases">
        <title>Rubneribacter badeniensis gen. nov., sp. nov., and Colonibacter rubneri, gen. nov., sp. nov., WGS of new members of the Eggerthellaceae.</title>
        <authorList>
            <person name="Danylec N."/>
            <person name="Stoll D.A."/>
            <person name="Doetsch A."/>
            <person name="Kulling S.E."/>
            <person name="Huch M."/>
        </authorList>
    </citation>
    <scope>NUCLEOTIDE SEQUENCE [LARGE SCALE GENOMIC DNA]</scope>
    <source>
        <strain evidence="8">ResAG-96</strain>
    </source>
</reference>
<sequence length="274" mass="29774">MKALIPAAGLGTRFLPATKAQPKEMLLVVDRPAIQYVVEEGLASAADEVVIINSREKKAIEEHFSPNSELVELLRARGKDAYADLVERVGNYNVSYVYQDEALGLGHAVRCAAEKTGDEPFYVLLGDVLVPDNKMLPRMQEVSDAHGGASVIAVMPVPDDQVSRFGVIAGAAVEGEPDVWKVDALVEKPALEDAPSNLAVFGRYLLSPRVMELLADVEPGVGGEIQLTDALDAVLREEEMYALVIDPSDGFDTGTVESWLETNNVLFRRAAERR</sequence>
<keyword evidence="3 7" id="KW-0808">Transferase</keyword>
<dbReference type="InterPro" id="IPR005835">
    <property type="entry name" value="NTP_transferase_dom"/>
</dbReference>
<dbReference type="EMBL" id="PPEK01000001">
    <property type="protein sequence ID" value="PNV68605.1"/>
    <property type="molecule type" value="Genomic_DNA"/>
</dbReference>
<dbReference type="InterPro" id="IPR029044">
    <property type="entry name" value="Nucleotide-diphossugar_trans"/>
</dbReference>
<dbReference type="PANTHER" id="PTHR43197">
    <property type="entry name" value="UTP--GLUCOSE-1-PHOSPHATE URIDYLYLTRANSFERASE"/>
    <property type="match status" value="1"/>
</dbReference>
<dbReference type="SUPFAM" id="SSF53448">
    <property type="entry name" value="Nucleotide-diphospho-sugar transferases"/>
    <property type="match status" value="1"/>
</dbReference>
<dbReference type="Proteomes" id="UP000236197">
    <property type="component" value="Unassembled WGS sequence"/>
</dbReference>
<dbReference type="EC" id="2.7.7.9" evidence="2"/>
<feature type="domain" description="Nucleotidyl transferase" evidence="6">
    <location>
        <begin position="2"/>
        <end position="264"/>
    </location>
</feature>
<evidence type="ECO:0000256" key="4">
    <source>
        <dbReference type="ARBA" id="ARBA00022695"/>
    </source>
</evidence>
<accession>A0A2K2UE44</accession>
<dbReference type="AlphaFoldDB" id="A0A2K2UE44"/>
<name>A0A2K2UE44_9ACTN</name>
<dbReference type="PANTHER" id="PTHR43197:SF1">
    <property type="entry name" value="UTP--GLUCOSE-1-PHOSPHATE URIDYLYLTRANSFERASE"/>
    <property type="match status" value="1"/>
</dbReference>
<gene>
    <name evidence="7" type="ORF">C2L71_01060</name>
</gene>
<dbReference type="InterPro" id="IPR005771">
    <property type="entry name" value="GalU_uridylyltTrfase_bac/arc"/>
</dbReference>
<protein>
    <recommendedName>
        <fullName evidence="2">UTP--glucose-1-phosphate uridylyltransferase</fullName>
        <ecNumber evidence="2">2.7.7.9</ecNumber>
    </recommendedName>
</protein>
<evidence type="ECO:0000313" key="7">
    <source>
        <dbReference type="EMBL" id="PNV68605.1"/>
    </source>
</evidence>
<keyword evidence="4" id="KW-0548">Nucleotidyltransferase</keyword>
<evidence type="ECO:0000313" key="8">
    <source>
        <dbReference type="Proteomes" id="UP000236197"/>
    </source>
</evidence>
<evidence type="ECO:0000256" key="3">
    <source>
        <dbReference type="ARBA" id="ARBA00022679"/>
    </source>
</evidence>
<dbReference type="Pfam" id="PF00483">
    <property type="entry name" value="NTP_transferase"/>
    <property type="match status" value="1"/>
</dbReference>
<dbReference type="OrthoDB" id="9803306at2"/>
<proteinExistence type="inferred from homology"/>
<dbReference type="CDD" id="cd02541">
    <property type="entry name" value="UGPase_prokaryotic"/>
    <property type="match status" value="1"/>
</dbReference>
<evidence type="ECO:0000256" key="1">
    <source>
        <dbReference type="ARBA" id="ARBA00006890"/>
    </source>
</evidence>
<dbReference type="GO" id="GO:0006011">
    <property type="term" value="P:UDP-alpha-D-glucose metabolic process"/>
    <property type="evidence" value="ECO:0007669"/>
    <property type="project" value="InterPro"/>
</dbReference>
<comment type="similarity">
    <text evidence="1">Belongs to the UDPGP type 2 family.</text>
</comment>
<evidence type="ECO:0000256" key="2">
    <source>
        <dbReference type="ARBA" id="ARBA00012415"/>
    </source>
</evidence>
<comment type="caution">
    <text evidence="7">The sequence shown here is derived from an EMBL/GenBank/DDBJ whole genome shotgun (WGS) entry which is preliminary data.</text>
</comment>
<evidence type="ECO:0000256" key="5">
    <source>
        <dbReference type="ARBA" id="ARBA00048128"/>
    </source>
</evidence>
<comment type="catalytic activity">
    <reaction evidence="5">
        <text>alpha-D-glucose 1-phosphate + UTP + H(+) = UDP-alpha-D-glucose + diphosphate</text>
        <dbReference type="Rhea" id="RHEA:19889"/>
        <dbReference type="ChEBI" id="CHEBI:15378"/>
        <dbReference type="ChEBI" id="CHEBI:33019"/>
        <dbReference type="ChEBI" id="CHEBI:46398"/>
        <dbReference type="ChEBI" id="CHEBI:58601"/>
        <dbReference type="ChEBI" id="CHEBI:58885"/>
        <dbReference type="EC" id="2.7.7.9"/>
    </reaction>
</comment>
<dbReference type="RefSeq" id="WP_103263932.1">
    <property type="nucleotide sequence ID" value="NZ_CABMLE010000001.1"/>
</dbReference>
<dbReference type="GO" id="GO:0003983">
    <property type="term" value="F:UTP:glucose-1-phosphate uridylyltransferase activity"/>
    <property type="evidence" value="ECO:0007669"/>
    <property type="project" value="UniProtKB-EC"/>
</dbReference>